<name>A0ABP5H3V8_9ACTN</name>
<sequence>MQARQVDDLLAHVAGQRPSVLDPWREYLHQRWNEGCQSATVLRRELAERGLDCSIRLLSRYLRTMQATGAIPTAGPQPPTTRTLVR</sequence>
<evidence type="ECO:0008006" key="3">
    <source>
        <dbReference type="Google" id="ProtNLM"/>
    </source>
</evidence>
<organism evidence="1 2">
    <name type="scientific">Catenulispora yoronensis</name>
    <dbReference type="NCBI Taxonomy" id="450799"/>
    <lineage>
        <taxon>Bacteria</taxon>
        <taxon>Bacillati</taxon>
        <taxon>Actinomycetota</taxon>
        <taxon>Actinomycetes</taxon>
        <taxon>Catenulisporales</taxon>
        <taxon>Catenulisporaceae</taxon>
        <taxon>Catenulispora</taxon>
    </lineage>
</organism>
<dbReference type="Proteomes" id="UP001500751">
    <property type="component" value="Unassembled WGS sequence"/>
</dbReference>
<dbReference type="EMBL" id="BAAAQN010000095">
    <property type="protein sequence ID" value="GAA2064262.1"/>
    <property type="molecule type" value="Genomic_DNA"/>
</dbReference>
<reference evidence="2" key="1">
    <citation type="journal article" date="2019" name="Int. J. Syst. Evol. Microbiol.">
        <title>The Global Catalogue of Microorganisms (GCM) 10K type strain sequencing project: providing services to taxonomists for standard genome sequencing and annotation.</title>
        <authorList>
            <consortium name="The Broad Institute Genomics Platform"/>
            <consortium name="The Broad Institute Genome Sequencing Center for Infectious Disease"/>
            <person name="Wu L."/>
            <person name="Ma J."/>
        </authorList>
    </citation>
    <scope>NUCLEOTIDE SEQUENCE [LARGE SCALE GENOMIC DNA]</scope>
    <source>
        <strain evidence="2">JCM 16014</strain>
    </source>
</reference>
<evidence type="ECO:0000313" key="1">
    <source>
        <dbReference type="EMBL" id="GAA2064262.1"/>
    </source>
</evidence>
<accession>A0ABP5H3V8</accession>
<proteinExistence type="predicted"/>
<keyword evidence="2" id="KW-1185">Reference proteome</keyword>
<gene>
    <name evidence="1" type="ORF">GCM10009839_89650</name>
</gene>
<evidence type="ECO:0000313" key="2">
    <source>
        <dbReference type="Proteomes" id="UP001500751"/>
    </source>
</evidence>
<protein>
    <recommendedName>
        <fullName evidence="3">Transposase</fullName>
    </recommendedName>
</protein>
<comment type="caution">
    <text evidence="1">The sequence shown here is derived from an EMBL/GenBank/DDBJ whole genome shotgun (WGS) entry which is preliminary data.</text>
</comment>